<dbReference type="InterPro" id="IPR048149">
    <property type="entry name" value="YjaA"/>
</dbReference>
<accession>A0A2A2M7Y5</accession>
<name>A0A2A2M7Y5_9GAMM</name>
<dbReference type="KEGG" id="hpar:AL518_03235"/>
<evidence type="ECO:0000313" key="1">
    <source>
        <dbReference type="EMBL" id="PAV94542.1"/>
    </source>
</evidence>
<gene>
    <name evidence="1" type="ORF">CJD50_19910</name>
</gene>
<dbReference type="EMBL" id="NQMS01000012">
    <property type="protein sequence ID" value="PAV94542.1"/>
    <property type="molecule type" value="Genomic_DNA"/>
</dbReference>
<comment type="caution">
    <text evidence="1">The sequence shown here is derived from an EMBL/GenBank/DDBJ whole genome shotgun (WGS) entry which is preliminary data.</text>
</comment>
<evidence type="ECO:0000313" key="2">
    <source>
        <dbReference type="Proteomes" id="UP000218796"/>
    </source>
</evidence>
<organism evidence="1 2">
    <name type="scientific">Hafnia paralvei</name>
    <dbReference type="NCBI Taxonomy" id="546367"/>
    <lineage>
        <taxon>Bacteria</taxon>
        <taxon>Pseudomonadati</taxon>
        <taxon>Pseudomonadota</taxon>
        <taxon>Gammaproteobacteria</taxon>
        <taxon>Enterobacterales</taxon>
        <taxon>Hafniaceae</taxon>
        <taxon>Hafnia</taxon>
    </lineage>
</organism>
<dbReference type="NCBIfam" id="NF041448">
    <property type="entry name" value="stress_YjaA"/>
    <property type="match status" value="1"/>
</dbReference>
<dbReference type="Proteomes" id="UP000218796">
    <property type="component" value="Unassembled WGS sequence"/>
</dbReference>
<dbReference type="AlphaFoldDB" id="A0A2A2M7Y5"/>
<dbReference type="GeneID" id="69636658"/>
<proteinExistence type="predicted"/>
<reference evidence="1 2" key="1">
    <citation type="submission" date="2017-08" db="EMBL/GenBank/DDBJ databases">
        <title>Draft Genome Sequence of Hafnia alvei CITHA-6 Isolated from Raw Bovine Milk.</title>
        <authorList>
            <person name="Culligan E.P."/>
            <person name="Mcsweeney A."/>
            <person name="O'Doherty C."/>
            <person name="Gleeson E."/>
            <person name="O'Riordan D."/>
            <person name="Sleator R.D."/>
        </authorList>
    </citation>
    <scope>NUCLEOTIDE SEQUENCE [LARGE SCALE GENOMIC DNA]</scope>
    <source>
        <strain evidence="1 2">CITHA-6</strain>
    </source>
</reference>
<protein>
    <submittedName>
        <fullName evidence="1">Uncharacterized protein</fullName>
    </submittedName>
</protein>
<dbReference type="RefSeq" id="WP_008814690.1">
    <property type="nucleotide sequence ID" value="NZ_CAUFSP010000017.1"/>
</dbReference>
<keyword evidence="2" id="KW-1185">Reference proteome</keyword>
<dbReference type="OrthoDB" id="8612466at2"/>
<sequence length="125" mass="14338">MSLIYIQIRTNKITVRNIETQQEITGSALFTTERLLVGQFFPAEKLLRELAQQVMPRFNTPFNRPGLLVHALDMFEGGLSQIEDRVLKEITARTAFRNSGLVVYAGERTLSDMEAKAIFEQYRNN</sequence>